<dbReference type="InterPro" id="IPR029063">
    <property type="entry name" value="SAM-dependent_MTases_sf"/>
</dbReference>
<dbReference type="SUPFAM" id="SSF53335">
    <property type="entry name" value="S-adenosyl-L-methionine-dependent methyltransferases"/>
    <property type="match status" value="1"/>
</dbReference>
<accession>D5KY52</accession>
<dbReference type="Pfam" id="PF01728">
    <property type="entry name" value="FtsJ"/>
    <property type="match status" value="1"/>
</dbReference>
<keyword evidence="2" id="KW-0698">rRNA processing</keyword>
<evidence type="ECO:0000256" key="5">
    <source>
        <dbReference type="ARBA" id="ARBA00022691"/>
    </source>
</evidence>
<name>D5KY52_9TREE</name>
<evidence type="ECO:0000313" key="8">
    <source>
        <dbReference type="EMBL" id="ADE10097.1"/>
    </source>
</evidence>
<evidence type="ECO:0000256" key="3">
    <source>
        <dbReference type="ARBA" id="ARBA00022603"/>
    </source>
</evidence>
<evidence type="ECO:0000259" key="7">
    <source>
        <dbReference type="Pfam" id="PF01728"/>
    </source>
</evidence>
<dbReference type="GO" id="GO:0008650">
    <property type="term" value="F:rRNA (uridine-2'-O-)-methyltransferase activity"/>
    <property type="evidence" value="ECO:0007669"/>
    <property type="project" value="TreeGrafter"/>
</dbReference>
<dbReference type="EMBL" id="GU723652">
    <property type="protein sequence ID" value="ADE10097.1"/>
    <property type="molecule type" value="mRNA"/>
</dbReference>
<dbReference type="Gene3D" id="3.40.50.150">
    <property type="entry name" value="Vaccinia Virus protein VP39"/>
    <property type="match status" value="1"/>
</dbReference>
<keyword evidence="3" id="KW-0489">Methyltransferase</keyword>
<dbReference type="InterPro" id="IPR002877">
    <property type="entry name" value="RNA_MeTrfase_FtsJ_dom"/>
</dbReference>
<evidence type="ECO:0000256" key="1">
    <source>
        <dbReference type="ARBA" id="ARBA00009258"/>
    </source>
</evidence>
<dbReference type="PANTHER" id="PTHR10920:SF18">
    <property type="entry name" value="RRNA METHYLTRANSFERASE 2, MITOCHONDRIAL"/>
    <property type="match status" value="1"/>
</dbReference>
<keyword evidence="5" id="KW-0949">S-adenosyl-L-methionine</keyword>
<evidence type="ECO:0000256" key="2">
    <source>
        <dbReference type="ARBA" id="ARBA00022552"/>
    </source>
</evidence>
<reference evidence="8" key="1">
    <citation type="submission" date="2010-02" db="EMBL/GenBank/DDBJ databases">
        <authorList>
            <person name="Xie B."/>
            <person name="Huang X."/>
            <person name="Deng Y."/>
        </authorList>
    </citation>
    <scope>NUCLEOTIDE SEQUENCE</scope>
</reference>
<dbReference type="AlphaFoldDB" id="D5KY52"/>
<sequence>MMAPMSGVRMRDVQASLDLVGAATGFAMDVLASSADGADGGNLVLKFFAHPDLDAFRRTQLEPHFHKVHVDKPKESRKESSEAYWVCLGYRGQGHT</sequence>
<evidence type="ECO:0000256" key="6">
    <source>
        <dbReference type="ARBA" id="ARBA00041184"/>
    </source>
</evidence>
<evidence type="ECO:0000256" key="4">
    <source>
        <dbReference type="ARBA" id="ARBA00022679"/>
    </source>
</evidence>
<keyword evidence="4" id="KW-0808">Transferase</keyword>
<feature type="domain" description="Ribosomal RNA methyltransferase FtsJ" evidence="7">
    <location>
        <begin position="2"/>
        <end position="90"/>
    </location>
</feature>
<proteinExistence type="evidence at transcript level"/>
<dbReference type="PANTHER" id="PTHR10920">
    <property type="entry name" value="RIBOSOMAL RNA METHYLTRANSFERASE"/>
    <property type="match status" value="1"/>
</dbReference>
<organism evidence="8">
    <name type="scientific">Tremella fuciformis</name>
    <dbReference type="NCBI Taxonomy" id="64657"/>
    <lineage>
        <taxon>Eukaryota</taxon>
        <taxon>Fungi</taxon>
        <taxon>Dikarya</taxon>
        <taxon>Basidiomycota</taxon>
        <taxon>Agaricomycotina</taxon>
        <taxon>Tremellomycetes</taxon>
        <taxon>Tremellales</taxon>
        <taxon>Tremellaceae</taxon>
        <taxon>Tremella</taxon>
    </lineage>
</organism>
<protein>
    <recommendedName>
        <fullName evidence="6">rRNA methyltransferase 2, mitochondrial</fullName>
    </recommendedName>
</protein>
<dbReference type="InterPro" id="IPR050082">
    <property type="entry name" value="RNA_methyltr_RlmE"/>
</dbReference>
<comment type="similarity">
    <text evidence="1">Belongs to the class I-like SAM-binding methyltransferase superfamily. RNA methyltransferase RlmE family.</text>
</comment>
<dbReference type="GO" id="GO:0005739">
    <property type="term" value="C:mitochondrion"/>
    <property type="evidence" value="ECO:0007669"/>
    <property type="project" value="TreeGrafter"/>
</dbReference>